<dbReference type="PANTHER" id="PTHR34299">
    <property type="entry name" value="DIACYLGLYCEROL KINASE"/>
    <property type="match status" value="1"/>
</dbReference>
<protein>
    <recommendedName>
        <fullName evidence="4 24">Diacylglycerol kinase</fullName>
        <ecNumber evidence="3 24">2.7.1.107</ecNumber>
    </recommendedName>
</protein>
<feature type="binding site" evidence="22">
    <location>
        <position position="11"/>
    </location>
    <ligand>
        <name>ATP</name>
        <dbReference type="ChEBI" id="CHEBI:30616"/>
    </ligand>
</feature>
<feature type="binding site" evidence="23">
    <location>
        <position position="30"/>
    </location>
    <ligand>
        <name>a divalent metal cation</name>
        <dbReference type="ChEBI" id="CHEBI:60240"/>
    </ligand>
</feature>
<evidence type="ECO:0000256" key="18">
    <source>
        <dbReference type="ARBA" id="ARBA00023209"/>
    </source>
</evidence>
<feature type="binding site" evidence="21">
    <location>
        <position position="71"/>
    </location>
    <ligand>
        <name>substrate</name>
    </ligand>
</feature>
<dbReference type="EMBL" id="SRLE01000006">
    <property type="protein sequence ID" value="TGD74380.1"/>
    <property type="molecule type" value="Genomic_DNA"/>
</dbReference>
<feature type="binding site" evidence="22">
    <location>
        <position position="30"/>
    </location>
    <ligand>
        <name>ATP</name>
        <dbReference type="ChEBI" id="CHEBI:30616"/>
    </ligand>
</feature>
<evidence type="ECO:0000256" key="19">
    <source>
        <dbReference type="ARBA" id="ARBA00023264"/>
    </source>
</evidence>
<sequence length="125" mass="13788">MSKPGRRGVARIIDATRYSWKGFKAAWMNEEAFRIEASLAICFVPLAFLVGDGLAHQVALVITCGLVILAEVINTAIESIVDRIGPEYDPLSGQAKDLGSAGVFVCLSLFLVVWLPSFWHYFRMP</sequence>
<feature type="transmembrane region" description="Helical" evidence="24">
    <location>
        <begin position="58"/>
        <end position="81"/>
    </location>
</feature>
<comment type="cofactor">
    <cofactor evidence="23">
        <name>Mg(2+)</name>
        <dbReference type="ChEBI" id="CHEBI:18420"/>
    </cofactor>
    <text evidence="23">Mn(2+), Zn(2+), Cd(2+) and Co(2+) support activity to lesser extents.</text>
</comment>
<name>A0A4Z0M4L9_9GAMM</name>
<evidence type="ECO:0000256" key="15">
    <source>
        <dbReference type="ARBA" id="ARBA00022989"/>
    </source>
</evidence>
<evidence type="ECO:0000256" key="22">
    <source>
        <dbReference type="PIRSR" id="PIRSR600829-3"/>
    </source>
</evidence>
<dbReference type="PROSITE" id="PS01069">
    <property type="entry name" value="DAGK_PROKAR"/>
    <property type="match status" value="1"/>
</dbReference>
<evidence type="ECO:0000256" key="24">
    <source>
        <dbReference type="RuleBase" id="RU363065"/>
    </source>
</evidence>
<keyword evidence="18" id="KW-0594">Phospholipid biosynthesis</keyword>
<keyword evidence="6" id="KW-0444">Lipid biosynthesis</keyword>
<dbReference type="EC" id="2.7.1.107" evidence="3 24"/>
<evidence type="ECO:0000313" key="26">
    <source>
        <dbReference type="Proteomes" id="UP000298050"/>
    </source>
</evidence>
<dbReference type="InterPro" id="IPR033718">
    <property type="entry name" value="DAGK_prok"/>
</dbReference>
<dbReference type="OrthoDB" id="9796011at2"/>
<feature type="binding site" evidence="21">
    <location>
        <position position="100"/>
    </location>
    <ligand>
        <name>substrate</name>
    </ligand>
</feature>
<keyword evidence="15 24" id="KW-1133">Transmembrane helix</keyword>
<proteinExistence type="inferred from homology"/>
<evidence type="ECO:0000256" key="1">
    <source>
        <dbReference type="ARBA" id="ARBA00004429"/>
    </source>
</evidence>
<accession>A0A4Z0M4L9</accession>
<dbReference type="PANTHER" id="PTHR34299:SF1">
    <property type="entry name" value="DIACYLGLYCEROL KINASE"/>
    <property type="match status" value="1"/>
</dbReference>
<dbReference type="InterPro" id="IPR036945">
    <property type="entry name" value="DAGK_sf"/>
</dbReference>
<keyword evidence="14 23" id="KW-0460">Magnesium</keyword>
<evidence type="ECO:0000256" key="6">
    <source>
        <dbReference type="ARBA" id="ARBA00022516"/>
    </source>
</evidence>
<keyword evidence="10 23" id="KW-0479">Metal-binding</keyword>
<dbReference type="Gene3D" id="1.10.287.3610">
    <property type="match status" value="1"/>
</dbReference>
<dbReference type="GO" id="GO:0006654">
    <property type="term" value="P:phosphatidic acid biosynthetic process"/>
    <property type="evidence" value="ECO:0007669"/>
    <property type="project" value="InterPro"/>
</dbReference>
<gene>
    <name evidence="25" type="ORF">E4634_09125</name>
</gene>
<feature type="binding site" evidence="21">
    <location>
        <begin position="32"/>
        <end position="36"/>
    </location>
    <ligand>
        <name>substrate</name>
    </ligand>
</feature>
<feature type="binding site" evidence="22">
    <location>
        <position position="18"/>
    </location>
    <ligand>
        <name>ATP</name>
        <dbReference type="ChEBI" id="CHEBI:30616"/>
    </ligand>
</feature>
<evidence type="ECO:0000256" key="2">
    <source>
        <dbReference type="ARBA" id="ARBA00005967"/>
    </source>
</evidence>
<evidence type="ECO:0000256" key="17">
    <source>
        <dbReference type="ARBA" id="ARBA00023136"/>
    </source>
</evidence>
<evidence type="ECO:0000256" key="13">
    <source>
        <dbReference type="ARBA" id="ARBA00022840"/>
    </source>
</evidence>
<dbReference type="GO" id="GO:0004143">
    <property type="term" value="F:ATP-dependent diacylglycerol kinase activity"/>
    <property type="evidence" value="ECO:0007669"/>
    <property type="project" value="UniProtKB-EC"/>
</dbReference>
<keyword evidence="13 22" id="KW-0067">ATP-binding</keyword>
<evidence type="ECO:0000256" key="7">
    <source>
        <dbReference type="ARBA" id="ARBA00022519"/>
    </source>
</evidence>
<evidence type="ECO:0000256" key="14">
    <source>
        <dbReference type="ARBA" id="ARBA00022842"/>
    </source>
</evidence>
<evidence type="ECO:0000256" key="20">
    <source>
        <dbReference type="PIRSR" id="PIRSR600829-1"/>
    </source>
</evidence>
<feature type="transmembrane region" description="Helical" evidence="24">
    <location>
        <begin position="32"/>
        <end position="51"/>
    </location>
</feature>
<evidence type="ECO:0000256" key="3">
    <source>
        <dbReference type="ARBA" id="ARBA00012133"/>
    </source>
</evidence>
<dbReference type="GO" id="GO:0005886">
    <property type="term" value="C:plasma membrane"/>
    <property type="evidence" value="ECO:0007669"/>
    <property type="project" value="UniProtKB-SubCell"/>
</dbReference>
<dbReference type="Proteomes" id="UP000298050">
    <property type="component" value="Unassembled WGS sequence"/>
</dbReference>
<comment type="subcellular location">
    <subcellularLocation>
        <location evidence="1 24">Cell inner membrane</location>
        <topology evidence="1 24">Multi-pass membrane protein</topology>
    </subcellularLocation>
</comment>
<evidence type="ECO:0000256" key="8">
    <source>
        <dbReference type="ARBA" id="ARBA00022679"/>
    </source>
</evidence>
<dbReference type="InterPro" id="IPR000829">
    <property type="entry name" value="DAGK"/>
</dbReference>
<keyword evidence="12 24" id="KW-0418">Kinase</keyword>
<feature type="transmembrane region" description="Helical" evidence="24">
    <location>
        <begin position="101"/>
        <end position="122"/>
    </location>
</feature>
<keyword evidence="16 24" id="KW-0443">Lipid metabolism</keyword>
<reference evidence="25 26" key="1">
    <citation type="submission" date="2019-04" db="EMBL/GenBank/DDBJ databases">
        <title>Taxonomy of novel Haliea sp. from mangrove soil of West Coast of India.</title>
        <authorList>
            <person name="Verma A."/>
            <person name="Kumar P."/>
            <person name="Krishnamurthi S."/>
        </authorList>
    </citation>
    <scope>NUCLEOTIDE SEQUENCE [LARGE SCALE GENOMIC DNA]</scope>
    <source>
        <strain evidence="25 26">SAOS-164</strain>
    </source>
</reference>
<evidence type="ECO:0000256" key="4">
    <source>
        <dbReference type="ARBA" id="ARBA00017575"/>
    </source>
</evidence>
<feature type="binding site" evidence="23">
    <location>
        <position position="78"/>
    </location>
    <ligand>
        <name>a divalent metal cation</name>
        <dbReference type="ChEBI" id="CHEBI:60240"/>
    </ligand>
</feature>
<feature type="binding site" evidence="21">
    <location>
        <begin position="114"/>
        <end position="119"/>
    </location>
    <ligand>
        <name>substrate</name>
    </ligand>
</feature>
<feature type="binding site" evidence="21">
    <location>
        <position position="11"/>
    </location>
    <ligand>
        <name>substrate</name>
    </ligand>
</feature>
<evidence type="ECO:0000256" key="23">
    <source>
        <dbReference type="PIRSR" id="PIRSR600829-4"/>
    </source>
</evidence>
<keyword evidence="26" id="KW-1185">Reference proteome</keyword>
<comment type="caution">
    <text evidence="25">The sequence shown here is derived from an EMBL/GenBank/DDBJ whole genome shotgun (WGS) entry which is preliminary data.</text>
</comment>
<keyword evidence="9 24" id="KW-0812">Transmembrane</keyword>
<dbReference type="AlphaFoldDB" id="A0A4Z0M4L9"/>
<keyword evidence="17 24" id="KW-0472">Membrane</keyword>
<dbReference type="GO" id="GO:0005524">
    <property type="term" value="F:ATP binding"/>
    <property type="evidence" value="ECO:0007669"/>
    <property type="project" value="UniProtKB-KW"/>
</dbReference>
<dbReference type="CDD" id="cd14264">
    <property type="entry name" value="DAGK_IM"/>
    <property type="match status" value="1"/>
</dbReference>
<organism evidence="25 26">
    <name type="scientific">Mangrovimicrobium sediminis</name>
    <dbReference type="NCBI Taxonomy" id="2562682"/>
    <lineage>
        <taxon>Bacteria</taxon>
        <taxon>Pseudomonadati</taxon>
        <taxon>Pseudomonadota</taxon>
        <taxon>Gammaproteobacteria</taxon>
        <taxon>Cellvibrionales</taxon>
        <taxon>Halieaceae</taxon>
        <taxon>Mangrovimicrobium</taxon>
    </lineage>
</organism>
<dbReference type="Pfam" id="PF01219">
    <property type="entry name" value="DAGK_prokar"/>
    <property type="match status" value="1"/>
</dbReference>
<evidence type="ECO:0000313" key="25">
    <source>
        <dbReference type="EMBL" id="TGD74380.1"/>
    </source>
</evidence>
<evidence type="ECO:0000256" key="11">
    <source>
        <dbReference type="ARBA" id="ARBA00022741"/>
    </source>
</evidence>
<evidence type="ECO:0000256" key="12">
    <source>
        <dbReference type="ARBA" id="ARBA00022777"/>
    </source>
</evidence>
<evidence type="ECO:0000256" key="21">
    <source>
        <dbReference type="PIRSR" id="PIRSR600829-2"/>
    </source>
</evidence>
<evidence type="ECO:0000256" key="16">
    <source>
        <dbReference type="ARBA" id="ARBA00023098"/>
    </source>
</evidence>
<keyword evidence="8 24" id="KW-0808">Transferase</keyword>
<evidence type="ECO:0000256" key="10">
    <source>
        <dbReference type="ARBA" id="ARBA00022723"/>
    </source>
</evidence>
<feature type="active site" description="Proton acceptor" evidence="20">
    <location>
        <position position="71"/>
    </location>
</feature>
<feature type="binding site" evidence="21">
    <location>
        <begin position="15"/>
        <end position="20"/>
    </location>
    <ligand>
        <name>substrate</name>
    </ligand>
</feature>
<dbReference type="GO" id="GO:0046872">
    <property type="term" value="F:metal ion binding"/>
    <property type="evidence" value="ECO:0007669"/>
    <property type="project" value="UniProtKB-KW"/>
</dbReference>
<keyword evidence="19 24" id="KW-1208">Phospholipid metabolism</keyword>
<evidence type="ECO:0000256" key="5">
    <source>
        <dbReference type="ARBA" id="ARBA00022475"/>
    </source>
</evidence>
<keyword evidence="5" id="KW-1003">Cell membrane</keyword>
<keyword evidence="11 22" id="KW-0547">Nucleotide-binding</keyword>
<comment type="catalytic activity">
    <reaction evidence="24">
        <text>a 1,2-diacyl-sn-glycerol + ATP = a 1,2-diacyl-sn-glycero-3-phosphate + ADP + H(+)</text>
        <dbReference type="Rhea" id="RHEA:10272"/>
        <dbReference type="ChEBI" id="CHEBI:15378"/>
        <dbReference type="ChEBI" id="CHEBI:17815"/>
        <dbReference type="ChEBI" id="CHEBI:30616"/>
        <dbReference type="ChEBI" id="CHEBI:58608"/>
        <dbReference type="ChEBI" id="CHEBI:456216"/>
        <dbReference type="EC" id="2.7.1.107"/>
    </reaction>
</comment>
<keyword evidence="7 24" id="KW-0997">Cell inner membrane</keyword>
<evidence type="ECO:0000256" key="9">
    <source>
        <dbReference type="ARBA" id="ARBA00022692"/>
    </source>
</evidence>
<comment type="similarity">
    <text evidence="2 24">Belongs to the bacterial diacylglycerol kinase family.</text>
</comment>
<feature type="binding site" evidence="22">
    <location>
        <position position="78"/>
    </location>
    <ligand>
        <name>ATP</name>
        <dbReference type="ChEBI" id="CHEBI:30616"/>
    </ligand>
</feature>
<feature type="binding site" evidence="22">
    <location>
        <begin position="96"/>
        <end position="97"/>
    </location>
    <ligand>
        <name>ATP</name>
        <dbReference type="ChEBI" id="CHEBI:30616"/>
    </ligand>
</feature>
<comment type="function">
    <text evidence="24">Catalyzes the ATP-dependent phosphorylation of sn-l,2-diacylglycerol (DAG) to phosphatidic acid. Involved in the recycling of diacylglycerol produced as a by-product during membrane-derived oligosaccharide (MDO) biosynthesis.</text>
</comment>